<keyword evidence="3" id="KW-0804">Transcription</keyword>
<dbReference type="SUPFAM" id="SSF54060">
    <property type="entry name" value="His-Me finger endonucleases"/>
    <property type="match status" value="1"/>
</dbReference>
<evidence type="ECO:0000313" key="6">
    <source>
        <dbReference type="Proteomes" id="UP000828350"/>
    </source>
</evidence>
<dbReference type="GO" id="GO:0003677">
    <property type="term" value="F:DNA binding"/>
    <property type="evidence" value="ECO:0007669"/>
    <property type="project" value="UniProtKB-KW"/>
</dbReference>
<gene>
    <name evidence="5" type="ORF">Moo19_gp58</name>
</gene>
<evidence type="ECO:0000256" key="3">
    <source>
        <dbReference type="ARBA" id="ARBA00023163"/>
    </source>
</evidence>
<dbReference type="InterPro" id="IPR036955">
    <property type="entry name" value="AP2/ERF_dom_sf"/>
</dbReference>
<keyword evidence="5" id="KW-0378">Hydrolase</keyword>
<keyword evidence="6" id="KW-1185">Reference proteome</keyword>
<dbReference type="Pfam" id="PF13392">
    <property type="entry name" value="HNH_3"/>
    <property type="match status" value="1"/>
</dbReference>
<evidence type="ECO:0000259" key="4">
    <source>
        <dbReference type="PROSITE" id="PS51032"/>
    </source>
</evidence>
<dbReference type="EMBL" id="MZ358387">
    <property type="protein sequence ID" value="UEN68854.1"/>
    <property type="molecule type" value="Genomic_DNA"/>
</dbReference>
<organism evidence="5 6">
    <name type="scientific">Shigella virus Moo19</name>
    <dbReference type="NCBI Taxonomy" id="2886042"/>
    <lineage>
        <taxon>Viruses</taxon>
        <taxon>Duplodnaviria</taxon>
        <taxon>Heunggongvirae</taxon>
        <taxon>Uroviricota</taxon>
        <taxon>Caudoviricetes</taxon>
        <taxon>Schitoviridae</taxon>
        <taxon>Enquatrovirinae</taxon>
        <taxon>Moovirus</taxon>
        <taxon>Moovirus moo</taxon>
    </lineage>
</organism>
<dbReference type="Proteomes" id="UP000828350">
    <property type="component" value="Segment"/>
</dbReference>
<dbReference type="SUPFAM" id="SSF54171">
    <property type="entry name" value="DNA-binding domain"/>
    <property type="match status" value="1"/>
</dbReference>
<dbReference type="InterPro" id="IPR016177">
    <property type="entry name" value="DNA-bd_dom_sf"/>
</dbReference>
<dbReference type="SMART" id="SM00380">
    <property type="entry name" value="AP2"/>
    <property type="match status" value="1"/>
</dbReference>
<sequence length="171" mass="19221">MSKLTQQRLKELLHYDPLTGIFTRRISLSNRTPVGSVAGSLNKSDGYVYITVDSIRESAHRLAWLYEKGVWPKGLIDHRDTIRHHNWIANLREADKSTNGANRGLNINNTTGFMGVAKFRKGYRAAIKVNHKSYFLGVFPKANDAAKVYDQAAIEHFGEFAVTNMSLGLIT</sequence>
<evidence type="ECO:0000256" key="2">
    <source>
        <dbReference type="ARBA" id="ARBA00023125"/>
    </source>
</evidence>
<accession>A0AAE8YCL3</accession>
<proteinExistence type="predicted"/>
<keyword evidence="1" id="KW-0805">Transcription regulation</keyword>
<name>A0AAE8YCL3_9CAUD</name>
<feature type="domain" description="AP2/ERF" evidence="4">
    <location>
        <begin position="66"/>
        <end position="166"/>
    </location>
</feature>
<keyword evidence="5" id="KW-0255">Endonuclease</keyword>
<dbReference type="InterPro" id="IPR044925">
    <property type="entry name" value="His-Me_finger_sf"/>
</dbReference>
<protein>
    <submittedName>
        <fullName evidence="5">HNH homing endonuclease</fullName>
    </submittedName>
</protein>
<dbReference type="Gene3D" id="3.30.730.10">
    <property type="entry name" value="AP2/ERF domain"/>
    <property type="match status" value="1"/>
</dbReference>
<keyword evidence="5" id="KW-0540">Nuclease</keyword>
<reference evidence="5" key="1">
    <citation type="submission" date="2021-06" db="EMBL/GenBank/DDBJ databases">
        <authorList>
            <person name="Tinney K.R."/>
            <person name="Subramanian S."/>
            <person name="Parent K.N."/>
        </authorList>
    </citation>
    <scope>NUCLEOTIDE SEQUENCE</scope>
</reference>
<keyword evidence="2" id="KW-0238">DNA-binding</keyword>
<dbReference type="InterPro" id="IPR003615">
    <property type="entry name" value="HNH_nuc"/>
</dbReference>
<evidence type="ECO:0000256" key="1">
    <source>
        <dbReference type="ARBA" id="ARBA00023015"/>
    </source>
</evidence>
<dbReference type="PROSITE" id="PS51032">
    <property type="entry name" value="AP2_ERF"/>
    <property type="match status" value="1"/>
</dbReference>
<evidence type="ECO:0000313" key="5">
    <source>
        <dbReference type="EMBL" id="UEN68854.1"/>
    </source>
</evidence>
<dbReference type="GO" id="GO:0004519">
    <property type="term" value="F:endonuclease activity"/>
    <property type="evidence" value="ECO:0007669"/>
    <property type="project" value="UniProtKB-KW"/>
</dbReference>
<dbReference type="GO" id="GO:0003700">
    <property type="term" value="F:DNA-binding transcription factor activity"/>
    <property type="evidence" value="ECO:0007669"/>
    <property type="project" value="InterPro"/>
</dbReference>
<dbReference type="InterPro" id="IPR001471">
    <property type="entry name" value="AP2/ERF_dom"/>
</dbReference>